<proteinExistence type="predicted"/>
<gene>
    <name evidence="1" type="ORF">EVAR_55112_1</name>
</gene>
<evidence type="ECO:0000313" key="1">
    <source>
        <dbReference type="EMBL" id="GBP72344.1"/>
    </source>
</evidence>
<name>A0A4C1YBM5_EUMVA</name>
<accession>A0A4C1YBM5</accession>
<comment type="caution">
    <text evidence="1">The sequence shown here is derived from an EMBL/GenBank/DDBJ whole genome shotgun (WGS) entry which is preliminary data.</text>
</comment>
<keyword evidence="2" id="KW-1185">Reference proteome</keyword>
<dbReference type="Proteomes" id="UP000299102">
    <property type="component" value="Unassembled WGS sequence"/>
</dbReference>
<evidence type="ECO:0000313" key="2">
    <source>
        <dbReference type="Proteomes" id="UP000299102"/>
    </source>
</evidence>
<organism evidence="1 2">
    <name type="scientific">Eumeta variegata</name>
    <name type="common">Bagworm moth</name>
    <name type="synonym">Eumeta japonica</name>
    <dbReference type="NCBI Taxonomy" id="151549"/>
    <lineage>
        <taxon>Eukaryota</taxon>
        <taxon>Metazoa</taxon>
        <taxon>Ecdysozoa</taxon>
        <taxon>Arthropoda</taxon>
        <taxon>Hexapoda</taxon>
        <taxon>Insecta</taxon>
        <taxon>Pterygota</taxon>
        <taxon>Neoptera</taxon>
        <taxon>Endopterygota</taxon>
        <taxon>Lepidoptera</taxon>
        <taxon>Glossata</taxon>
        <taxon>Ditrysia</taxon>
        <taxon>Tineoidea</taxon>
        <taxon>Psychidae</taxon>
        <taxon>Oiketicinae</taxon>
        <taxon>Eumeta</taxon>
    </lineage>
</organism>
<dbReference type="AlphaFoldDB" id="A0A4C1YBM5"/>
<dbReference type="EMBL" id="BGZK01001142">
    <property type="protein sequence ID" value="GBP72344.1"/>
    <property type="molecule type" value="Genomic_DNA"/>
</dbReference>
<sequence>MVFVRKVLLVEVCSTVSMQYYIVVWMDAVERRHKSILRYDVRCTVSDKEAGWHAPLTPDTELSIHAVDKRPCHSEFRYEGEWSGNSIS</sequence>
<protein>
    <submittedName>
        <fullName evidence="1">Uncharacterized protein</fullName>
    </submittedName>
</protein>
<reference evidence="1 2" key="1">
    <citation type="journal article" date="2019" name="Commun. Biol.">
        <title>The bagworm genome reveals a unique fibroin gene that provides high tensile strength.</title>
        <authorList>
            <person name="Kono N."/>
            <person name="Nakamura H."/>
            <person name="Ohtoshi R."/>
            <person name="Tomita M."/>
            <person name="Numata K."/>
            <person name="Arakawa K."/>
        </authorList>
    </citation>
    <scope>NUCLEOTIDE SEQUENCE [LARGE SCALE GENOMIC DNA]</scope>
</reference>